<dbReference type="InterPro" id="IPR028098">
    <property type="entry name" value="Glyco_trans_4-like_N"/>
</dbReference>
<dbReference type="PANTHER" id="PTHR12526">
    <property type="entry name" value="GLYCOSYLTRANSFERASE"/>
    <property type="match status" value="1"/>
</dbReference>
<evidence type="ECO:0000256" key="3">
    <source>
        <dbReference type="ARBA" id="ARBA00022679"/>
    </source>
</evidence>
<evidence type="ECO:0000256" key="2">
    <source>
        <dbReference type="ARBA" id="ARBA00022676"/>
    </source>
</evidence>
<organism evidence="6 7">
    <name type="scientific">Micromonospora coerulea</name>
    <dbReference type="NCBI Taxonomy" id="47856"/>
    <lineage>
        <taxon>Bacteria</taxon>
        <taxon>Bacillati</taxon>
        <taxon>Actinomycetota</taxon>
        <taxon>Actinomycetes</taxon>
        <taxon>Micromonosporales</taxon>
        <taxon>Micromonosporaceae</taxon>
        <taxon>Micromonospora</taxon>
    </lineage>
</organism>
<protein>
    <submittedName>
        <fullName evidence="6">Glycosyltransferase family 4 protein</fullName>
    </submittedName>
</protein>
<dbReference type="SUPFAM" id="SSF53756">
    <property type="entry name" value="UDP-Glycosyltransferase/glycogen phosphorylase"/>
    <property type="match status" value="1"/>
</dbReference>
<keyword evidence="7" id="KW-1185">Reference proteome</keyword>
<feature type="domain" description="Glycosyl transferase family 1" evidence="4">
    <location>
        <begin position="205"/>
        <end position="360"/>
    </location>
</feature>
<keyword evidence="3" id="KW-0808">Transferase</keyword>
<evidence type="ECO:0000256" key="1">
    <source>
        <dbReference type="ARBA" id="ARBA00009481"/>
    </source>
</evidence>
<dbReference type="Pfam" id="PF00534">
    <property type="entry name" value="Glycos_transf_1"/>
    <property type="match status" value="1"/>
</dbReference>
<accession>A0ABP8SZT0</accession>
<dbReference type="EMBL" id="BAABGU010000043">
    <property type="protein sequence ID" value="GAA4578743.1"/>
    <property type="molecule type" value="Genomic_DNA"/>
</dbReference>
<evidence type="ECO:0000259" key="4">
    <source>
        <dbReference type="Pfam" id="PF00534"/>
    </source>
</evidence>
<dbReference type="Pfam" id="PF13579">
    <property type="entry name" value="Glyco_trans_4_4"/>
    <property type="match status" value="1"/>
</dbReference>
<evidence type="ECO:0000313" key="6">
    <source>
        <dbReference type="EMBL" id="GAA4578743.1"/>
    </source>
</evidence>
<feature type="domain" description="Glycosyltransferase subfamily 4-like N-terminal" evidence="5">
    <location>
        <begin position="24"/>
        <end position="192"/>
    </location>
</feature>
<sequence length="398" mass="43308">MDTAGAPTHVLFLNWRDTRNPEGGGSEVYVERVAAELVAQGYRATIFCAAHRAAPAEEINAAGVRLVRRGGRHTVYAWAALCYLAGLVRLGPLSARRSGRRPQVLVDVCNGLPFLAPLWARRPVLKLVHHVHREQWPVVLGRWAARFGWWVESWLAIRVYRHCRYVTVSEATRRELATLGVAPESVTVVHNGTPELPPTDTERAPYPLLVALGRLVPHKRVEVALQTVAALAGELPGLRLVVAGQGWWEPHLRQLADELGIADRVDFRGFVTEDEKSALLAAAWVALTPSLKEGWGLTIVEAGAAGTPTVAFRDAGGVAEAVVDGRTGLLAEDVDDYVAKVRELLRDDEARQRMGAAAQRHAASFTWPAAGERFAALVTAGAVTRAGERPVEACYLVP</sequence>
<dbReference type="InterPro" id="IPR001296">
    <property type="entry name" value="Glyco_trans_1"/>
</dbReference>
<dbReference type="CDD" id="cd03801">
    <property type="entry name" value="GT4_PimA-like"/>
    <property type="match status" value="1"/>
</dbReference>
<dbReference type="Proteomes" id="UP001500307">
    <property type="component" value="Unassembled WGS sequence"/>
</dbReference>
<comment type="caution">
    <text evidence="6">The sequence shown here is derived from an EMBL/GenBank/DDBJ whole genome shotgun (WGS) entry which is preliminary data.</text>
</comment>
<gene>
    <name evidence="6" type="ORF">GCM10023176_55250</name>
</gene>
<reference evidence="7" key="1">
    <citation type="journal article" date="2019" name="Int. J. Syst. Evol. Microbiol.">
        <title>The Global Catalogue of Microorganisms (GCM) 10K type strain sequencing project: providing services to taxonomists for standard genome sequencing and annotation.</title>
        <authorList>
            <consortium name="The Broad Institute Genomics Platform"/>
            <consortium name="The Broad Institute Genome Sequencing Center for Infectious Disease"/>
            <person name="Wu L."/>
            <person name="Ma J."/>
        </authorList>
    </citation>
    <scope>NUCLEOTIDE SEQUENCE [LARGE SCALE GENOMIC DNA]</scope>
    <source>
        <strain evidence="7">JCM 3175</strain>
    </source>
</reference>
<dbReference type="RefSeq" id="WP_346124325.1">
    <property type="nucleotide sequence ID" value="NZ_BAABGU010000043.1"/>
</dbReference>
<evidence type="ECO:0000313" key="7">
    <source>
        <dbReference type="Proteomes" id="UP001500307"/>
    </source>
</evidence>
<name>A0ABP8SZT0_9ACTN</name>
<dbReference type="Gene3D" id="3.40.50.2000">
    <property type="entry name" value="Glycogen Phosphorylase B"/>
    <property type="match status" value="2"/>
</dbReference>
<dbReference type="PANTHER" id="PTHR12526:SF640">
    <property type="entry name" value="COLANIC ACID BIOSYNTHESIS GLYCOSYLTRANSFERASE WCAL-RELATED"/>
    <property type="match status" value="1"/>
</dbReference>
<keyword evidence="2" id="KW-0328">Glycosyltransferase</keyword>
<evidence type="ECO:0000259" key="5">
    <source>
        <dbReference type="Pfam" id="PF13579"/>
    </source>
</evidence>
<comment type="similarity">
    <text evidence="1">Belongs to the glycosyltransferase group 1 family. Glycosyltransferase 4 subfamily.</text>
</comment>
<proteinExistence type="inferred from homology"/>